<dbReference type="PROSITE" id="PS00871">
    <property type="entry name" value="CLPAB_2"/>
    <property type="match status" value="1"/>
</dbReference>
<dbReference type="InterPro" id="IPR001270">
    <property type="entry name" value="ClpA/B"/>
</dbReference>
<dbReference type="CDD" id="cd19499">
    <property type="entry name" value="RecA-like_ClpB_Hsp104-like"/>
    <property type="match status" value="1"/>
</dbReference>
<proteinExistence type="inferred from homology"/>
<dbReference type="InterPro" id="IPR041546">
    <property type="entry name" value="ClpA/ClpB_AAA_lid"/>
</dbReference>
<protein>
    <submittedName>
        <fullName evidence="11">ATP-dependent Clp protease ATP-binding subunit</fullName>
    </submittedName>
</protein>
<evidence type="ECO:0000313" key="12">
    <source>
        <dbReference type="Proteomes" id="UP001597361"/>
    </source>
</evidence>
<dbReference type="GO" id="GO:0005524">
    <property type="term" value="F:ATP binding"/>
    <property type="evidence" value="ECO:0007669"/>
    <property type="project" value="UniProtKB-KW"/>
</dbReference>
<keyword evidence="11" id="KW-0378">Hydrolase</keyword>
<feature type="domain" description="Clp R" evidence="10">
    <location>
        <begin position="1"/>
        <end position="148"/>
    </location>
</feature>
<feature type="region of interest" description="Disordered" evidence="8">
    <location>
        <begin position="144"/>
        <end position="195"/>
    </location>
</feature>
<feature type="coiled-coil region" evidence="7">
    <location>
        <begin position="441"/>
        <end position="491"/>
    </location>
</feature>
<dbReference type="InterPro" id="IPR003959">
    <property type="entry name" value="ATPase_AAA_core"/>
</dbReference>
<keyword evidence="7" id="KW-0175">Coiled coil</keyword>
<dbReference type="RefSeq" id="WP_376882903.1">
    <property type="nucleotide sequence ID" value="NZ_JBHUHR010000003.1"/>
</dbReference>
<dbReference type="InterPro" id="IPR003593">
    <property type="entry name" value="AAA+_ATPase"/>
</dbReference>
<comment type="similarity">
    <text evidence="6">Belongs to the ClpA/ClpB family.</text>
</comment>
<feature type="domain" description="UVR" evidence="9">
    <location>
        <begin position="445"/>
        <end position="480"/>
    </location>
</feature>
<dbReference type="Proteomes" id="UP001597361">
    <property type="component" value="Unassembled WGS sequence"/>
</dbReference>
<dbReference type="PRINTS" id="PR00300">
    <property type="entry name" value="CLPPROTEASEA"/>
</dbReference>
<dbReference type="InterPro" id="IPR018368">
    <property type="entry name" value="ClpA/B_CS1"/>
</dbReference>
<evidence type="ECO:0000256" key="3">
    <source>
        <dbReference type="ARBA" id="ARBA00022840"/>
    </source>
</evidence>
<dbReference type="Gene3D" id="4.10.860.10">
    <property type="entry name" value="UVR domain"/>
    <property type="match status" value="1"/>
</dbReference>
<evidence type="ECO:0000256" key="2">
    <source>
        <dbReference type="ARBA" id="ARBA00022741"/>
    </source>
</evidence>
<dbReference type="InterPro" id="IPR004176">
    <property type="entry name" value="Clp_R_N"/>
</dbReference>
<evidence type="ECO:0000313" key="11">
    <source>
        <dbReference type="EMBL" id="MFD2033485.1"/>
    </source>
</evidence>
<reference evidence="12" key="1">
    <citation type="journal article" date="2019" name="Int. J. Syst. Evol. Microbiol.">
        <title>The Global Catalogue of Microorganisms (GCM) 10K type strain sequencing project: providing services to taxonomists for standard genome sequencing and annotation.</title>
        <authorList>
            <consortium name="The Broad Institute Genomics Platform"/>
            <consortium name="The Broad Institute Genome Sequencing Center for Infectious Disease"/>
            <person name="Wu L."/>
            <person name="Ma J."/>
        </authorList>
    </citation>
    <scope>NUCLEOTIDE SEQUENCE [LARGE SCALE GENOMIC DNA]</scope>
    <source>
        <strain evidence="12">CGMCC 1.15180</strain>
    </source>
</reference>
<dbReference type="InterPro" id="IPR028299">
    <property type="entry name" value="ClpA/B_CS2"/>
</dbReference>
<keyword evidence="2 6" id="KW-0547">Nucleotide-binding</keyword>
<sequence length="844" mass="94217">MEAKFSNRVKEVISLSREEALRLGHDYIGTEHLLLGMIREGEGVAVSILKKLGVPLDELRNSVERAVKGSANHNVKNLANIPLTRQSEKVLKITYLEAKIFKSALIGTEHLLLSILRDEDNIATQILQKFDTNYDSVKEMLEFQTDSGPRSKAEADDPDEDGSKLFGSSSGGGSSSGSSKPGAEKSRTPVLDNFGRDLTKMAEDDKLDPIIGREKEIERVAQILSRRKKNNPILIGEPGVGKTAIAEGLALRIIQKKVSRVLFNKRVVTLDLASLVAGTKYRGQFEERMKAVMNELEKSPNVILFIDELHTIVGAGGASGSLDASNMFKPALARGEIQCIGATTLDEYRQYIEKDGALARRFQMVMVDATTPEETVQILNNIKDKYEDHHNVIYSNEAIEACVKLSDRYISDRFLPDKAIDILDEAGARVHINNIHVPEEILKLEEEVEQIKVEKNRVVKSQKYEEAAQLRDKEKKLLEQLETAKVKWEEESKSKRYRVEEDNVAEVIAMMTGIPAKRIAQKEGAKLLNMAEELKGKVVGQEDAIKKLTKAIQRTRVGLKDPKKPIGSFIFLGPTGVGKTELAKMLATYLFDKDDSLVRIDMSEYMEKFSVSRLVGAPPGYVGYEEGGQLTEKVRRKPYSVVLLDEIEKAHPDVFNILLQVLDDGILTDGLGRRVDFRNTIIIMTSNIGVRDLKDFGAGIGFANKAKTDNMDEVMKSTIQSALKKAFSPEFLNRLDDVVVFNSLEKSHIHQIIEISLKKLFGRITDLGYNIELTDKAKDFLAEKGYDQQYGARPLNRAIQKYLEDSLAEEILKGELSEGDIITADYSGEGEELTITVNKKEKAE</sequence>
<keyword evidence="12" id="KW-1185">Reference proteome</keyword>
<dbReference type="Pfam" id="PF10431">
    <property type="entry name" value="ClpB_D2-small"/>
    <property type="match status" value="1"/>
</dbReference>
<evidence type="ECO:0000256" key="5">
    <source>
        <dbReference type="PROSITE-ProRule" id="PRU01251"/>
    </source>
</evidence>
<evidence type="ECO:0000256" key="4">
    <source>
        <dbReference type="ARBA" id="ARBA00023186"/>
    </source>
</evidence>
<dbReference type="Pfam" id="PF00004">
    <property type="entry name" value="AAA"/>
    <property type="match status" value="1"/>
</dbReference>
<evidence type="ECO:0000256" key="7">
    <source>
        <dbReference type="SAM" id="Coils"/>
    </source>
</evidence>
<dbReference type="Gene3D" id="1.10.1780.10">
    <property type="entry name" value="Clp, N-terminal domain"/>
    <property type="match status" value="1"/>
</dbReference>
<keyword evidence="1 5" id="KW-0677">Repeat</keyword>
<name>A0ABW4VJ14_9BACT</name>
<comment type="caution">
    <text evidence="11">The sequence shown here is derived from an EMBL/GenBank/DDBJ whole genome shotgun (WGS) entry which is preliminary data.</text>
</comment>
<keyword evidence="11" id="KW-0645">Protease</keyword>
<dbReference type="PANTHER" id="PTHR11638">
    <property type="entry name" value="ATP-DEPENDENT CLP PROTEASE"/>
    <property type="match status" value="1"/>
</dbReference>
<dbReference type="PROSITE" id="PS51903">
    <property type="entry name" value="CLP_R"/>
    <property type="match status" value="1"/>
</dbReference>
<dbReference type="Pfam" id="PF07724">
    <property type="entry name" value="AAA_2"/>
    <property type="match status" value="1"/>
</dbReference>
<dbReference type="InterPro" id="IPR019489">
    <property type="entry name" value="Clp_ATPase_C"/>
</dbReference>
<dbReference type="InterPro" id="IPR050130">
    <property type="entry name" value="ClpA_ClpB"/>
</dbReference>
<organism evidence="11 12">
    <name type="scientific">Belliella marina</name>
    <dbReference type="NCBI Taxonomy" id="1644146"/>
    <lineage>
        <taxon>Bacteria</taxon>
        <taxon>Pseudomonadati</taxon>
        <taxon>Bacteroidota</taxon>
        <taxon>Cytophagia</taxon>
        <taxon>Cytophagales</taxon>
        <taxon>Cyclobacteriaceae</taxon>
        <taxon>Belliella</taxon>
    </lineage>
</organism>
<keyword evidence="3 6" id="KW-0067">ATP-binding</keyword>
<evidence type="ECO:0000256" key="1">
    <source>
        <dbReference type="ARBA" id="ARBA00022737"/>
    </source>
</evidence>
<dbReference type="PANTHER" id="PTHR11638:SF18">
    <property type="entry name" value="HEAT SHOCK PROTEIN 104"/>
    <property type="match status" value="1"/>
</dbReference>
<dbReference type="SUPFAM" id="SSF81923">
    <property type="entry name" value="Double Clp-N motif"/>
    <property type="match status" value="1"/>
</dbReference>
<dbReference type="EMBL" id="JBHUHR010000003">
    <property type="protein sequence ID" value="MFD2033485.1"/>
    <property type="molecule type" value="Genomic_DNA"/>
</dbReference>
<dbReference type="Pfam" id="PF17871">
    <property type="entry name" value="AAA_lid_9"/>
    <property type="match status" value="1"/>
</dbReference>
<gene>
    <name evidence="11" type="ORF">ACFSKL_01725</name>
</gene>
<keyword evidence="4 6" id="KW-0143">Chaperone</keyword>
<dbReference type="SUPFAM" id="SSF52540">
    <property type="entry name" value="P-loop containing nucleoside triphosphate hydrolases"/>
    <property type="match status" value="2"/>
</dbReference>
<dbReference type="CDD" id="cd00009">
    <property type="entry name" value="AAA"/>
    <property type="match status" value="1"/>
</dbReference>
<accession>A0ABW4VJ14</accession>
<dbReference type="InterPro" id="IPR036628">
    <property type="entry name" value="Clp_N_dom_sf"/>
</dbReference>
<evidence type="ECO:0000259" key="10">
    <source>
        <dbReference type="PROSITE" id="PS51903"/>
    </source>
</evidence>
<evidence type="ECO:0000259" key="9">
    <source>
        <dbReference type="PROSITE" id="PS50151"/>
    </source>
</evidence>
<dbReference type="Gene3D" id="3.40.50.300">
    <property type="entry name" value="P-loop containing nucleotide triphosphate hydrolases"/>
    <property type="match status" value="2"/>
</dbReference>
<dbReference type="Pfam" id="PF02861">
    <property type="entry name" value="Clp_N"/>
    <property type="match status" value="1"/>
</dbReference>
<dbReference type="PROSITE" id="PS50151">
    <property type="entry name" value="UVR"/>
    <property type="match status" value="1"/>
</dbReference>
<evidence type="ECO:0000256" key="6">
    <source>
        <dbReference type="RuleBase" id="RU004432"/>
    </source>
</evidence>
<dbReference type="GO" id="GO:0006508">
    <property type="term" value="P:proteolysis"/>
    <property type="evidence" value="ECO:0007669"/>
    <property type="project" value="UniProtKB-KW"/>
</dbReference>
<evidence type="ECO:0000256" key="8">
    <source>
        <dbReference type="SAM" id="MobiDB-lite"/>
    </source>
</evidence>
<dbReference type="InterPro" id="IPR001943">
    <property type="entry name" value="UVR_dom"/>
</dbReference>
<dbReference type="GO" id="GO:0008233">
    <property type="term" value="F:peptidase activity"/>
    <property type="evidence" value="ECO:0007669"/>
    <property type="project" value="UniProtKB-KW"/>
</dbReference>
<dbReference type="SMART" id="SM01086">
    <property type="entry name" value="ClpB_D2-small"/>
    <property type="match status" value="1"/>
</dbReference>
<dbReference type="Gene3D" id="1.10.8.60">
    <property type="match status" value="2"/>
</dbReference>
<dbReference type="InterPro" id="IPR027417">
    <property type="entry name" value="P-loop_NTPase"/>
</dbReference>
<dbReference type="SMART" id="SM00382">
    <property type="entry name" value="AAA"/>
    <property type="match status" value="2"/>
</dbReference>
<dbReference type="PROSITE" id="PS00870">
    <property type="entry name" value="CLPAB_1"/>
    <property type="match status" value="1"/>
</dbReference>